<evidence type="ECO:0000256" key="3">
    <source>
        <dbReference type="ARBA" id="ARBA00022578"/>
    </source>
</evidence>
<gene>
    <name evidence="7" type="ORF">MNBD_ALPHA03-279</name>
</gene>
<dbReference type="PROSITE" id="PS01043">
    <property type="entry name" value="TRANSPOSASE_IS30"/>
    <property type="match status" value="1"/>
</dbReference>
<dbReference type="SUPFAM" id="SSF46689">
    <property type="entry name" value="Homeodomain-like"/>
    <property type="match status" value="1"/>
</dbReference>
<comment type="function">
    <text evidence="1">Required for the transposition of the insertion element.</text>
</comment>
<evidence type="ECO:0000259" key="6">
    <source>
        <dbReference type="PROSITE" id="PS50994"/>
    </source>
</evidence>
<dbReference type="InterPro" id="IPR009057">
    <property type="entry name" value="Homeodomain-like_sf"/>
</dbReference>
<keyword evidence="3" id="KW-0815">Transposition</keyword>
<dbReference type="PROSITE" id="PS50994">
    <property type="entry name" value="INTEGRASE"/>
    <property type="match status" value="1"/>
</dbReference>
<feature type="domain" description="Integrase catalytic" evidence="6">
    <location>
        <begin position="154"/>
        <end position="315"/>
    </location>
</feature>
<evidence type="ECO:0000313" key="7">
    <source>
        <dbReference type="EMBL" id="VAX03529.1"/>
    </source>
</evidence>
<dbReference type="InterPro" id="IPR012337">
    <property type="entry name" value="RNaseH-like_sf"/>
</dbReference>
<dbReference type="InterPro" id="IPR025246">
    <property type="entry name" value="IS30-like_HTH"/>
</dbReference>
<reference evidence="7" key="1">
    <citation type="submission" date="2018-06" db="EMBL/GenBank/DDBJ databases">
        <authorList>
            <person name="Zhirakovskaya E."/>
        </authorList>
    </citation>
    <scope>NUCLEOTIDE SEQUENCE</scope>
</reference>
<organism evidence="7">
    <name type="scientific">hydrothermal vent metagenome</name>
    <dbReference type="NCBI Taxonomy" id="652676"/>
    <lineage>
        <taxon>unclassified sequences</taxon>
        <taxon>metagenomes</taxon>
        <taxon>ecological metagenomes</taxon>
    </lineage>
</organism>
<dbReference type="InterPro" id="IPR053392">
    <property type="entry name" value="Transposase_IS30-like"/>
</dbReference>
<protein>
    <submittedName>
        <fullName evidence="7">Mobile element protein</fullName>
    </submittedName>
</protein>
<dbReference type="InterPro" id="IPR036397">
    <property type="entry name" value="RNaseH_sf"/>
</dbReference>
<dbReference type="PANTHER" id="PTHR10948:SF23">
    <property type="entry name" value="TRANSPOSASE INSI FOR INSERTION SEQUENCE ELEMENT IS30A-RELATED"/>
    <property type="match status" value="1"/>
</dbReference>
<dbReference type="Gene3D" id="3.30.420.10">
    <property type="entry name" value="Ribonuclease H-like superfamily/Ribonuclease H"/>
    <property type="match status" value="1"/>
</dbReference>
<dbReference type="Pfam" id="PF13936">
    <property type="entry name" value="HTH_38"/>
    <property type="match status" value="1"/>
</dbReference>
<dbReference type="InterPro" id="IPR051917">
    <property type="entry name" value="Transposase-Integrase"/>
</dbReference>
<dbReference type="InterPro" id="IPR001598">
    <property type="entry name" value="Transposase_IS30_CS"/>
</dbReference>
<evidence type="ECO:0000256" key="2">
    <source>
        <dbReference type="ARBA" id="ARBA00006363"/>
    </source>
</evidence>
<evidence type="ECO:0000256" key="4">
    <source>
        <dbReference type="ARBA" id="ARBA00023125"/>
    </source>
</evidence>
<dbReference type="NCBIfam" id="NF033563">
    <property type="entry name" value="transpos_IS30"/>
    <property type="match status" value="1"/>
</dbReference>
<keyword evidence="4" id="KW-0238">DNA-binding</keyword>
<dbReference type="GO" id="GO:0004803">
    <property type="term" value="F:transposase activity"/>
    <property type="evidence" value="ECO:0007669"/>
    <property type="project" value="InterPro"/>
</dbReference>
<dbReference type="EMBL" id="UOFW01000051">
    <property type="protein sequence ID" value="VAX03529.1"/>
    <property type="molecule type" value="Genomic_DNA"/>
</dbReference>
<proteinExistence type="inferred from homology"/>
<dbReference type="GO" id="GO:0015074">
    <property type="term" value="P:DNA integration"/>
    <property type="evidence" value="ECO:0007669"/>
    <property type="project" value="InterPro"/>
</dbReference>
<dbReference type="GO" id="GO:0005829">
    <property type="term" value="C:cytosol"/>
    <property type="evidence" value="ECO:0007669"/>
    <property type="project" value="TreeGrafter"/>
</dbReference>
<sequence length="324" mass="37838">MSGYAQLTHGQRYQIEALLKTGHDQAMIANVLSVHKSTISREIKRNRGLRGYRPKRAHEWAMTRRYEKPRTRIPLTTWVLVDDRIEQDWSPEQISGRLLMEQGLSISHESIYLHIYRDKRRGGDLHKHLRCQKKRRKRYGQQDRRGRIPNRVSIDERPPVVDKKSRIGDWEGDTIIGKGHQGVVATLVERKTQYTILAKSKTKHAKPVRRSIEQALAPHQNQVHTITYDNGLEFAEHQIMAQTLSANIYFAHPYSSWERGLNENTNGLIRQYLPKSQPLNNVTQKELNYIMDQLNHRPRKTLGFKTPHELFCKKQTLLTVALHT</sequence>
<keyword evidence="5" id="KW-0233">DNA recombination</keyword>
<dbReference type="AlphaFoldDB" id="A0A3B1ACG9"/>
<dbReference type="PANTHER" id="PTHR10948">
    <property type="entry name" value="TRANSPOSASE"/>
    <property type="match status" value="1"/>
</dbReference>
<name>A0A3B1ACG9_9ZZZZ</name>
<accession>A0A3B1ACG9</accession>
<evidence type="ECO:0000256" key="5">
    <source>
        <dbReference type="ARBA" id="ARBA00023172"/>
    </source>
</evidence>
<dbReference type="SUPFAM" id="SSF53098">
    <property type="entry name" value="Ribonuclease H-like"/>
    <property type="match status" value="1"/>
</dbReference>
<dbReference type="GO" id="GO:0006313">
    <property type="term" value="P:DNA transposition"/>
    <property type="evidence" value="ECO:0007669"/>
    <property type="project" value="InterPro"/>
</dbReference>
<dbReference type="InterPro" id="IPR001584">
    <property type="entry name" value="Integrase_cat-core"/>
</dbReference>
<evidence type="ECO:0000256" key="1">
    <source>
        <dbReference type="ARBA" id="ARBA00002190"/>
    </source>
</evidence>
<comment type="similarity">
    <text evidence="2">Belongs to the transposase IS30 family.</text>
</comment>
<dbReference type="GO" id="GO:0003677">
    <property type="term" value="F:DNA binding"/>
    <property type="evidence" value="ECO:0007669"/>
    <property type="project" value="UniProtKB-KW"/>
</dbReference>